<feature type="compositionally biased region" description="Polar residues" evidence="1">
    <location>
        <begin position="206"/>
        <end position="216"/>
    </location>
</feature>
<feature type="region of interest" description="Disordered" evidence="1">
    <location>
        <begin position="974"/>
        <end position="1006"/>
    </location>
</feature>
<dbReference type="InterPro" id="IPR033031">
    <property type="entry name" value="Scc2/Nipped-B"/>
</dbReference>
<feature type="compositionally biased region" description="Polar residues" evidence="1">
    <location>
        <begin position="72"/>
        <end position="85"/>
    </location>
</feature>
<feature type="compositionally biased region" description="Low complexity" evidence="1">
    <location>
        <begin position="24"/>
        <end position="63"/>
    </location>
</feature>
<feature type="compositionally biased region" description="Basic and acidic residues" evidence="1">
    <location>
        <begin position="182"/>
        <end position="192"/>
    </location>
</feature>
<dbReference type="GO" id="GO:1990414">
    <property type="term" value="P:replication-born double-strand break repair via sister chromatid exchange"/>
    <property type="evidence" value="ECO:0007669"/>
    <property type="project" value="TreeGrafter"/>
</dbReference>
<dbReference type="GeneID" id="37016872"/>
<name>A0A316TZD2_9BASI</name>
<dbReference type="SUPFAM" id="SSF57701">
    <property type="entry name" value="Zn2/Cys6 DNA-binding domain"/>
    <property type="match status" value="1"/>
</dbReference>
<feature type="compositionally biased region" description="Basic and acidic residues" evidence="1">
    <location>
        <begin position="361"/>
        <end position="370"/>
    </location>
</feature>
<dbReference type="GO" id="GO:0034087">
    <property type="term" value="P:establishment of mitotic sister chromatid cohesion"/>
    <property type="evidence" value="ECO:0007669"/>
    <property type="project" value="TreeGrafter"/>
</dbReference>
<dbReference type="InterPro" id="IPR036864">
    <property type="entry name" value="Zn2-C6_fun-type_DNA-bd_sf"/>
</dbReference>
<feature type="compositionally biased region" description="Low complexity" evidence="1">
    <location>
        <begin position="1483"/>
        <end position="1521"/>
    </location>
</feature>
<dbReference type="GO" id="GO:0003682">
    <property type="term" value="F:chromatin binding"/>
    <property type="evidence" value="ECO:0007669"/>
    <property type="project" value="TreeGrafter"/>
</dbReference>
<dbReference type="OrthoDB" id="2595934at2759"/>
<evidence type="ECO:0000256" key="1">
    <source>
        <dbReference type="SAM" id="MobiDB-lite"/>
    </source>
</evidence>
<accession>A0A316TZD2</accession>
<dbReference type="GO" id="GO:0008270">
    <property type="term" value="F:zinc ion binding"/>
    <property type="evidence" value="ECO:0007669"/>
    <property type="project" value="InterPro"/>
</dbReference>
<dbReference type="RefSeq" id="XP_025345617.1">
    <property type="nucleotide sequence ID" value="XM_025495138.1"/>
</dbReference>
<dbReference type="GO" id="GO:0000981">
    <property type="term" value="F:DNA-binding transcription factor activity, RNA polymerase II-specific"/>
    <property type="evidence" value="ECO:0007669"/>
    <property type="project" value="InterPro"/>
</dbReference>
<proteinExistence type="predicted"/>
<dbReference type="GO" id="GO:0140588">
    <property type="term" value="P:chromatin looping"/>
    <property type="evidence" value="ECO:0007669"/>
    <property type="project" value="InterPro"/>
</dbReference>
<gene>
    <name evidence="3" type="ORF">BCV69DRAFT_314652</name>
</gene>
<feature type="domain" description="Zn(2)-C6 fungal-type" evidence="2">
    <location>
        <begin position="136"/>
        <end position="179"/>
    </location>
</feature>
<feature type="compositionally biased region" description="Basic and acidic residues" evidence="1">
    <location>
        <begin position="974"/>
        <end position="983"/>
    </location>
</feature>
<feature type="region of interest" description="Disordered" evidence="1">
    <location>
        <begin position="301"/>
        <end position="385"/>
    </location>
</feature>
<feature type="compositionally biased region" description="Acidic residues" evidence="1">
    <location>
        <begin position="101"/>
        <end position="110"/>
    </location>
</feature>
<dbReference type="PROSITE" id="PS50048">
    <property type="entry name" value="ZN2_CY6_FUNGAL_2"/>
    <property type="match status" value="1"/>
</dbReference>
<dbReference type="InterPro" id="IPR001138">
    <property type="entry name" value="Zn2Cys6_DnaBD"/>
</dbReference>
<dbReference type="Proteomes" id="UP000245942">
    <property type="component" value="Unassembled WGS sequence"/>
</dbReference>
<feature type="region of interest" description="Disordered" evidence="1">
    <location>
        <begin position="1412"/>
        <end position="1436"/>
    </location>
</feature>
<dbReference type="EMBL" id="KZ819336">
    <property type="protein sequence ID" value="PWN18457.1"/>
    <property type="molecule type" value="Genomic_DNA"/>
</dbReference>
<feature type="compositionally biased region" description="Low complexity" evidence="1">
    <location>
        <begin position="111"/>
        <end position="125"/>
    </location>
</feature>
<protein>
    <recommendedName>
        <fullName evidence="2">Zn(2)-C6 fungal-type domain-containing protein</fullName>
    </recommendedName>
</protein>
<feature type="region of interest" description="Disordered" evidence="1">
    <location>
        <begin position="1316"/>
        <end position="1365"/>
    </location>
</feature>
<feature type="compositionally biased region" description="Gly residues" evidence="1">
    <location>
        <begin position="1"/>
        <end position="13"/>
    </location>
</feature>
<evidence type="ECO:0000313" key="4">
    <source>
        <dbReference type="Proteomes" id="UP000245942"/>
    </source>
</evidence>
<feature type="region of interest" description="Disordered" evidence="1">
    <location>
        <begin position="1"/>
        <end position="128"/>
    </location>
</feature>
<organism evidence="3 4">
    <name type="scientific">Pseudomicrostroma glucosiphilum</name>
    <dbReference type="NCBI Taxonomy" id="1684307"/>
    <lineage>
        <taxon>Eukaryota</taxon>
        <taxon>Fungi</taxon>
        <taxon>Dikarya</taxon>
        <taxon>Basidiomycota</taxon>
        <taxon>Ustilaginomycotina</taxon>
        <taxon>Exobasidiomycetes</taxon>
        <taxon>Microstromatales</taxon>
        <taxon>Microstromatales incertae sedis</taxon>
        <taxon>Pseudomicrostroma</taxon>
    </lineage>
</organism>
<dbReference type="PANTHER" id="PTHR21704:SF18">
    <property type="entry name" value="NIPPED-B-LIKE PROTEIN"/>
    <property type="match status" value="1"/>
</dbReference>
<sequence>MRGGPGMMAGGSDAGYPAHTYQQPSSSTPFSTSSGGHRSPFSYAPSSSSSQPSSTFAFARPMRSPSPRPPMTSLNGPSKFTSASANAPRYGEATGRGEEINYGDDEDEIDSMSPSASHSSLPSAAKKIRRTHARRSCLACRKRKARCELPDITVPSSMDPLPYTVKCHRCKTLDTDCIVWDGDRKMKGDRPARYGPPQDKIAASKGRSTSRTNASAGRSPLTEHADGSGDSDAARRKRKAASLVANSNRHTAPLQFSMREPHLQDGYEQAVPNLRTIAPVPATEQPRTRHWAATTEDMIDTIGPWSDADENSGARQATNDSSSRPTSKSSSVSGPHAANHTTSDERLLSKAVTLASSQHRLSSEKAKGGRSDATSSSVKSKAEASGLKMNARDYRMKLMNATGRNAALMSEIIYGAPEYRARAREGETVAYAYRGVPVVDEGTVPRDKVEALIRAHPFLNPELVNSVPEDADPASGRVFLSNVVNYLCLKPNPPPDLTSFVIRHSSIHVIMQSRNRETCQALLLLVLYEPSDLQLGKPAHDVDVQLDHCPGHHLYQAAMNCALSLGLDRVIPNLSTGPDALDPNSPLQQRMSKLRDAALWLTVSGMGVSQAFSSTRPQLPPLFPSMADIDAFQDAIQPLLSASTKDNAALASVYHNRDTRQKSEASSASDTPHPPLTYQALAMSLHILSRRARTSLQVRTYWNELNPYDFCDAKNIMSFGRILVTMTIDVLETQLRNKSELEELQALISKASVSRPATSSGASDQNSKDPILNILLKWAEIEALETIAGLNTRVLFFVIMTLALKQHRLSKLAAYEGFDTLQPEQADMIAEVAEWTSWVNERLLRLASSLLPLPPTGSDPRRAKQAEKLESSPALADYQHSSRYLHLIPHFQFSAVVFVAAKQSVEHKLFVAFGSGDLGSGNKTMLAVFGRAVQGLVTLAQGDRLSVPAIVGNVLREFARRYANIVKKTEEVAARDKNRDGSSKKGSSKNAGLPNAGGFHRKGGDTASSRFAVRCANAVERVRMVFGDPAHWPPGRKLSGNGEIPLASEKTEAARKGGRPGDVDVKLNSKLFDDGRSVANTSTSQQQQQQQQQQPQPQPQQQQQAALPLPFDAPWDQQQQQAQQQQYPRYDLQMSMQTDDFQPSPPILEGSVSITDYDSRFPTFTETYLYDDLGGGTAGEQNGIAPPFFSLGDYTHAALDHLLGTLDNEFMGFPIDLQAQDGTGDEGSIVESIVNQWDGSSFNSESGQDLLRGGAGGSAIPSGYAAHYPQAPSSAIYTHEPIAAGPGPSPAASSSYSSDLSSAAIANGLSISRMISSGTSQPLPSQPPQAHQHVLNSQPAPYAHQGPHGQASSQSQGRGPLSAGLYSPITPLQSAYLSMGAHQASASAPPESAPLISSYAYYGDARKGTQNAGVGPALSDGGINEEAKLGPSGGGHSLRPDNGGYYAASIGAGGGRANSYGMGYDSAGGGSGGADGIGSGFMQHQHQQQQQRQQQQQGYQHAASQQYQQQHHQQQQQARHR</sequence>
<evidence type="ECO:0000313" key="3">
    <source>
        <dbReference type="EMBL" id="PWN18457.1"/>
    </source>
</evidence>
<dbReference type="CDD" id="cd00067">
    <property type="entry name" value="GAL4"/>
    <property type="match status" value="1"/>
</dbReference>
<reference evidence="3 4" key="1">
    <citation type="journal article" date="2018" name="Mol. Biol. Evol.">
        <title>Broad Genomic Sampling Reveals a Smut Pathogenic Ancestry of the Fungal Clade Ustilaginomycotina.</title>
        <authorList>
            <person name="Kijpornyongpan T."/>
            <person name="Mondo S.J."/>
            <person name="Barry K."/>
            <person name="Sandor L."/>
            <person name="Lee J."/>
            <person name="Lipzen A."/>
            <person name="Pangilinan J."/>
            <person name="LaButti K."/>
            <person name="Hainaut M."/>
            <person name="Henrissat B."/>
            <person name="Grigoriev I.V."/>
            <person name="Spatafora J.W."/>
            <person name="Aime M.C."/>
        </authorList>
    </citation>
    <scope>NUCLEOTIDE SEQUENCE [LARGE SCALE GENOMIC DNA]</scope>
    <source>
        <strain evidence="3 4">MCA 4718</strain>
    </source>
</reference>
<dbReference type="GO" id="GO:0071169">
    <property type="term" value="P:establishment of protein localization to chromatin"/>
    <property type="evidence" value="ECO:0007669"/>
    <property type="project" value="TreeGrafter"/>
</dbReference>
<dbReference type="STRING" id="1684307.A0A316TZD2"/>
<dbReference type="GO" id="GO:0090694">
    <property type="term" value="C:Scc2-Scc4 cohesin loading complex"/>
    <property type="evidence" value="ECO:0007669"/>
    <property type="project" value="TreeGrafter"/>
</dbReference>
<feature type="region of interest" description="Disordered" evidence="1">
    <location>
        <begin position="1471"/>
        <end position="1521"/>
    </location>
</feature>
<feature type="compositionally biased region" description="Low complexity" evidence="1">
    <location>
        <begin position="321"/>
        <end position="333"/>
    </location>
</feature>
<keyword evidence="4" id="KW-1185">Reference proteome</keyword>
<feature type="region of interest" description="Disordered" evidence="1">
    <location>
        <begin position="182"/>
        <end position="259"/>
    </location>
</feature>
<feature type="region of interest" description="Disordered" evidence="1">
    <location>
        <begin position="1075"/>
        <end position="1105"/>
    </location>
</feature>
<dbReference type="PANTHER" id="PTHR21704">
    <property type="entry name" value="NIPPED-B-LIKE PROTEIN DELANGIN SCC2-RELATED"/>
    <property type="match status" value="1"/>
</dbReference>
<feature type="compositionally biased region" description="Low complexity" evidence="1">
    <location>
        <begin position="1085"/>
        <end position="1104"/>
    </location>
</feature>
<dbReference type="GO" id="GO:0061775">
    <property type="term" value="F:cohesin loader activity"/>
    <property type="evidence" value="ECO:0007669"/>
    <property type="project" value="InterPro"/>
</dbReference>
<evidence type="ECO:0000259" key="2">
    <source>
        <dbReference type="PROSITE" id="PS50048"/>
    </source>
</evidence>